<dbReference type="InterPro" id="IPR028994">
    <property type="entry name" value="Integrin_alpha_N"/>
</dbReference>
<dbReference type="InterPro" id="IPR013517">
    <property type="entry name" value="FG-GAP"/>
</dbReference>
<protein>
    <recommendedName>
        <fullName evidence="2">Fibronectin type-III domain-containing protein</fullName>
    </recommendedName>
</protein>
<evidence type="ECO:0000256" key="1">
    <source>
        <dbReference type="ARBA" id="ARBA00022729"/>
    </source>
</evidence>
<dbReference type="EMBL" id="LJUO01000148">
    <property type="protein sequence ID" value="KPK68880.1"/>
    <property type="molecule type" value="Genomic_DNA"/>
</dbReference>
<organism evidence="3 4">
    <name type="scientific">candidate division WOR_3 bacterium SM23_60</name>
    <dbReference type="NCBI Taxonomy" id="1703780"/>
    <lineage>
        <taxon>Bacteria</taxon>
        <taxon>Bacteria division WOR-3</taxon>
    </lineage>
</organism>
<dbReference type="PATRIC" id="fig|1703780.3.peg.1725"/>
<dbReference type="AlphaFoldDB" id="A0A0S8G7S1"/>
<sequence>IPLTYTDVTVMPDTVMVGYDTLTITVEPVVDFTVVLWKDGDLFVCDSTGFGTLERPVRTESAGYIHYLIRSSGYVARAGSLFVHPSDPYVAYAGHEVIDTLGNADGVINPGEEVQLFVTVHNTGGSQASGVTAQLRCSDTLNTMLIDTASFANIAAGQQSRSLTPFRFLVSDHLPDEHNFDFEIALTYSTVSSNDSFQISACAPQLAHFGQEFGRVSDTVFVIPYVVNHGHSTADSVHAVVSAYSDTVVVLDSVVVFPIITPQEIVCPQNDSFILLCSPSDVVRYNYRVYHRGTEVISEAIVLATPPAVDSVWALGTPTAVVLEWASVPSVAGYRVYRSLSSGGPFVFVKNHLASICRYEDTDVWYGQEYYYCVVPVDGSMNQGVASDTVAGRVNPRLAAGWPQMVYDYLFSSPNFGDLDPLYPGLEIVVCGKEGNVYAWHCDGTPVVGDGRIYTVAPVEIWCSPALGDVNADGALEIVFGSRAAADNLYVIDGQGSCLPGWPHSASGEKIGSPVLADLDGDGDLEIIIWSISADLYVLDHDASGFISEGGLLKNLPGIAYGTPAVGDITGDGNLEIVCCGGSLGDSLYVWDRYGNDCPPFPMYVQSGGLTYSVVLGDVCGDERPEICFYADNTERMYLVSADGSILWFADVVEVADIEGCPVIADVTGDDRPEIICGFKSGITVFDSLGTVLDGFPDRRHDAKLPIVCDVDQGGDVEIVVGSKDWYVYAYKQNGQQASAFPIRLDNRVESSPAAFDIDADGKLELMMSSYDYFFYVYDLETEDAVWPRFRYDPYNTGLYDSWQPSSPYIHTVEKTGDDVRFTWNRVTTNEYGAPEILRGYVIYRSTAPDFVPTHADSIGFTLPCDTTYQDVGALHAGVNYYYCIKAIDWARHTSERSNVAYALRKQFVENPITTDAQ</sequence>
<evidence type="ECO:0000259" key="2">
    <source>
        <dbReference type="PROSITE" id="PS50853"/>
    </source>
</evidence>
<dbReference type="SUPFAM" id="SSF49265">
    <property type="entry name" value="Fibronectin type III"/>
    <property type="match status" value="1"/>
</dbReference>
<dbReference type="SMART" id="SM00060">
    <property type="entry name" value="FN3"/>
    <property type="match status" value="2"/>
</dbReference>
<dbReference type="Gene3D" id="2.130.10.130">
    <property type="entry name" value="Integrin alpha, N-terminal"/>
    <property type="match status" value="1"/>
</dbReference>
<dbReference type="Gene3D" id="2.60.40.10">
    <property type="entry name" value="Immunoglobulins"/>
    <property type="match status" value="3"/>
</dbReference>
<name>A0A0S8G7S1_UNCW3</name>
<comment type="caution">
    <text evidence="3">The sequence shown here is derived from an EMBL/GenBank/DDBJ whole genome shotgun (WGS) entry which is preliminary data.</text>
</comment>
<dbReference type="InterPro" id="IPR036116">
    <property type="entry name" value="FN3_sf"/>
</dbReference>
<dbReference type="PROSITE" id="PS50853">
    <property type="entry name" value="FN3"/>
    <property type="match status" value="1"/>
</dbReference>
<dbReference type="InterPro" id="IPR003961">
    <property type="entry name" value="FN3_dom"/>
</dbReference>
<keyword evidence="1" id="KW-0732">Signal</keyword>
<evidence type="ECO:0000313" key="3">
    <source>
        <dbReference type="EMBL" id="KPK68880.1"/>
    </source>
</evidence>
<dbReference type="Pfam" id="PF13517">
    <property type="entry name" value="FG-GAP_3"/>
    <property type="match status" value="1"/>
</dbReference>
<reference evidence="3 4" key="1">
    <citation type="journal article" date="2015" name="Microbiome">
        <title>Genomic resolution of linkages in carbon, nitrogen, and sulfur cycling among widespread estuary sediment bacteria.</title>
        <authorList>
            <person name="Baker B.J."/>
            <person name="Lazar C.S."/>
            <person name="Teske A.P."/>
            <person name="Dick G.J."/>
        </authorList>
    </citation>
    <scope>NUCLEOTIDE SEQUENCE [LARGE SCALE GENOMIC DNA]</scope>
    <source>
        <strain evidence="3">SM23_60</strain>
    </source>
</reference>
<feature type="non-terminal residue" evidence="3">
    <location>
        <position position="1"/>
    </location>
</feature>
<dbReference type="PANTHER" id="PTHR46580:SF4">
    <property type="entry name" value="ATP_GTP-BINDING PROTEIN"/>
    <property type="match status" value="1"/>
</dbReference>
<gene>
    <name evidence="3" type="ORF">AMJ87_11280</name>
</gene>
<dbReference type="InterPro" id="IPR013783">
    <property type="entry name" value="Ig-like_fold"/>
</dbReference>
<dbReference type="Proteomes" id="UP000051096">
    <property type="component" value="Unassembled WGS sequence"/>
</dbReference>
<accession>A0A0S8G7S1</accession>
<evidence type="ECO:0000313" key="4">
    <source>
        <dbReference type="Proteomes" id="UP000051096"/>
    </source>
</evidence>
<dbReference type="SUPFAM" id="SSF69318">
    <property type="entry name" value="Integrin alpha N-terminal domain"/>
    <property type="match status" value="1"/>
</dbReference>
<proteinExistence type="predicted"/>
<dbReference type="PANTHER" id="PTHR46580">
    <property type="entry name" value="SENSOR KINASE-RELATED"/>
    <property type="match status" value="1"/>
</dbReference>
<feature type="domain" description="Fibronectin type-III" evidence="2">
    <location>
        <begin position="306"/>
        <end position="397"/>
    </location>
</feature>